<evidence type="ECO:0000256" key="1">
    <source>
        <dbReference type="SAM" id="Phobius"/>
    </source>
</evidence>
<proteinExistence type="predicted"/>
<protein>
    <submittedName>
        <fullName evidence="2">Uncharacterized protein</fullName>
    </submittedName>
</protein>
<sequence length="483" mass="56208">MLEEKKNYLEGELEEVKKPTPNLNQNTNKGLTNKEKAGILVSSKWFTVVASIFTLGGYYLYYLFCLEQEHESPFTPSDLGKDRYKWEKSEDENVTYQEAKGINKSLCRLVSDSSFDKSEIALVKKEATTFFEKIKLGFNLALSSVLTGVEKCWLRLTHQDIENNSVDALNRKSATDFASKEEKIRNLVNTKLQEGLDREVEFELGHVLSKSISKEGIKPVKDHYLTFLFIVSHILVALATLGLFHVYYLLIRGRWNDFKIISSHKEHSYLREFDDITEKLLGSHGQLEYSSLLLSETRLPLKINCFADAFRTKVFKSPSVRKKIITFLMIISLGFFGLFVISKNVFSKEKLSIKAEDALPSNYMKFESKWARFRMFLIDLCWDIGISSRIASNRITSINHSLKSLINVNPKEDRITSFFIRIISSELYFWLFAFLSIFMGITIMSIYINWYPDFYLYFWFWCILITAIAFLFLFTRHINLLFL</sequence>
<feature type="transmembrane region" description="Helical" evidence="1">
    <location>
        <begin position="454"/>
        <end position="474"/>
    </location>
</feature>
<organism evidence="2 3">
    <name type="scientific">Candidatus Mycoplasma haematohominis</name>
    <dbReference type="NCBI Taxonomy" id="1494318"/>
    <lineage>
        <taxon>Bacteria</taxon>
        <taxon>Bacillati</taxon>
        <taxon>Mycoplasmatota</taxon>
        <taxon>Mollicutes</taxon>
        <taxon>Mycoplasmataceae</taxon>
        <taxon>Mycoplasma</taxon>
    </lineage>
</organism>
<dbReference type="AlphaFoldDB" id="A0A478FTK1"/>
<evidence type="ECO:0000313" key="3">
    <source>
        <dbReference type="Proteomes" id="UP000324831"/>
    </source>
</evidence>
<evidence type="ECO:0000313" key="2">
    <source>
        <dbReference type="EMBL" id="GCE63425.1"/>
    </source>
</evidence>
<feature type="transmembrane region" description="Helical" evidence="1">
    <location>
        <begin position="427"/>
        <end position="448"/>
    </location>
</feature>
<name>A0A478FTK1_9MOLU</name>
<dbReference type="Proteomes" id="UP000324831">
    <property type="component" value="Unassembled WGS sequence"/>
</dbReference>
<feature type="transmembrane region" description="Helical" evidence="1">
    <location>
        <begin position="45"/>
        <end position="64"/>
    </location>
</feature>
<accession>A0A478FTK1</accession>
<comment type="caution">
    <text evidence="2">The sequence shown here is derived from an EMBL/GenBank/DDBJ whole genome shotgun (WGS) entry which is preliminary data.</text>
</comment>
<keyword evidence="1" id="KW-0472">Membrane</keyword>
<feature type="transmembrane region" description="Helical" evidence="1">
    <location>
        <begin position="324"/>
        <end position="341"/>
    </location>
</feature>
<dbReference type="EMBL" id="BIMN01000002">
    <property type="protein sequence ID" value="GCE63425.1"/>
    <property type="molecule type" value="Genomic_DNA"/>
</dbReference>
<keyword evidence="1" id="KW-1133">Transmembrane helix</keyword>
<gene>
    <name evidence="2" type="ORF">MHSWG343_04220</name>
</gene>
<keyword evidence="1" id="KW-0812">Transmembrane</keyword>
<feature type="transmembrane region" description="Helical" evidence="1">
    <location>
        <begin position="224"/>
        <end position="248"/>
    </location>
</feature>
<reference evidence="2 3" key="1">
    <citation type="submission" date="2019-01" db="EMBL/GenBank/DDBJ databases">
        <title>Draft genome sequences of Candidatus Mycoplasma haemohominis SWG34-3 identified from a patient with pyrexia, anemia and liver dysfunction.</title>
        <authorList>
            <person name="Sekizuka T."/>
            <person name="Hattori N."/>
            <person name="Katano H."/>
            <person name="Takuma T."/>
            <person name="Ito T."/>
            <person name="Arai N."/>
            <person name="Yanai R."/>
            <person name="Ishii S."/>
            <person name="Miura Y."/>
            <person name="Tokunaga T."/>
            <person name="Watanabe H."/>
            <person name="Nomura N."/>
            <person name="Eguchi J."/>
            <person name="Arai T."/>
            <person name="Hasegawa H."/>
            <person name="Nakamaki T."/>
            <person name="Wakita T."/>
            <person name="Niki Y."/>
            <person name="Kuroda M."/>
        </authorList>
    </citation>
    <scope>NUCLEOTIDE SEQUENCE [LARGE SCALE GENOMIC DNA]</scope>
    <source>
        <strain evidence="2">SWG34-3</strain>
    </source>
</reference>